<dbReference type="EMBL" id="LAZR01055311">
    <property type="protein sequence ID" value="KKK76657.1"/>
    <property type="molecule type" value="Genomic_DNA"/>
</dbReference>
<name>A0A0F8Y5D5_9ZZZZ</name>
<protein>
    <submittedName>
        <fullName evidence="1">Uncharacterized protein</fullName>
    </submittedName>
</protein>
<organism evidence="1">
    <name type="scientific">marine sediment metagenome</name>
    <dbReference type="NCBI Taxonomy" id="412755"/>
    <lineage>
        <taxon>unclassified sequences</taxon>
        <taxon>metagenomes</taxon>
        <taxon>ecological metagenomes</taxon>
    </lineage>
</organism>
<reference evidence="1" key="1">
    <citation type="journal article" date="2015" name="Nature">
        <title>Complex archaea that bridge the gap between prokaryotes and eukaryotes.</title>
        <authorList>
            <person name="Spang A."/>
            <person name="Saw J.H."/>
            <person name="Jorgensen S.L."/>
            <person name="Zaremba-Niedzwiedzka K."/>
            <person name="Martijn J."/>
            <person name="Lind A.E."/>
            <person name="van Eijk R."/>
            <person name="Schleper C."/>
            <person name="Guy L."/>
            <person name="Ettema T.J."/>
        </authorList>
    </citation>
    <scope>NUCLEOTIDE SEQUENCE</scope>
</reference>
<sequence length="68" mass="7460">MPDWTIPGDHVVNKNFGADLDLSSSHHNYKAKVFTATLELRVTATGEWLGPKVFVKADADGAEIKDFS</sequence>
<proteinExistence type="predicted"/>
<feature type="non-terminal residue" evidence="1">
    <location>
        <position position="68"/>
    </location>
</feature>
<dbReference type="AlphaFoldDB" id="A0A0F8Y5D5"/>
<gene>
    <name evidence="1" type="ORF">LCGC14_2861420</name>
</gene>
<accession>A0A0F8Y5D5</accession>
<evidence type="ECO:0000313" key="1">
    <source>
        <dbReference type="EMBL" id="KKK76657.1"/>
    </source>
</evidence>
<comment type="caution">
    <text evidence="1">The sequence shown here is derived from an EMBL/GenBank/DDBJ whole genome shotgun (WGS) entry which is preliminary data.</text>
</comment>